<dbReference type="SUPFAM" id="SSF55073">
    <property type="entry name" value="Nucleotide cyclase"/>
    <property type="match status" value="1"/>
</dbReference>
<feature type="transmembrane region" description="Helical" evidence="3">
    <location>
        <begin position="282"/>
        <end position="300"/>
    </location>
</feature>
<feature type="transmembrane region" description="Helical" evidence="3">
    <location>
        <begin position="156"/>
        <end position="177"/>
    </location>
</feature>
<dbReference type="InterPro" id="IPR029787">
    <property type="entry name" value="Nucleotide_cyclase"/>
</dbReference>
<evidence type="ECO:0000256" key="1">
    <source>
        <dbReference type="ARBA" id="ARBA00012528"/>
    </source>
</evidence>
<proteinExistence type="predicted"/>
<evidence type="ECO:0000313" key="5">
    <source>
        <dbReference type="EMBL" id="MFK2875256.1"/>
    </source>
</evidence>
<dbReference type="RefSeq" id="WP_284395640.1">
    <property type="nucleotide sequence ID" value="NZ_BSNQ01000003.1"/>
</dbReference>
<gene>
    <name evidence="5" type="ORF">ISP13_17140</name>
</gene>
<evidence type="ECO:0000259" key="4">
    <source>
        <dbReference type="PROSITE" id="PS50887"/>
    </source>
</evidence>
<feature type="transmembrane region" description="Helical" evidence="3">
    <location>
        <begin position="124"/>
        <end position="144"/>
    </location>
</feature>
<feature type="transmembrane region" description="Helical" evidence="3">
    <location>
        <begin position="186"/>
        <end position="204"/>
    </location>
</feature>
<dbReference type="PROSITE" id="PS50887">
    <property type="entry name" value="GGDEF"/>
    <property type="match status" value="1"/>
</dbReference>
<feature type="transmembrane region" description="Helical" evidence="3">
    <location>
        <begin position="93"/>
        <end position="112"/>
    </location>
</feature>
<evidence type="ECO:0000256" key="3">
    <source>
        <dbReference type="SAM" id="Phobius"/>
    </source>
</evidence>
<keyword evidence="6" id="KW-1185">Reference proteome</keyword>
<dbReference type="InterPro" id="IPR043128">
    <property type="entry name" value="Rev_trsase/Diguanyl_cyclase"/>
</dbReference>
<comment type="catalytic activity">
    <reaction evidence="2">
        <text>2 GTP = 3',3'-c-di-GMP + 2 diphosphate</text>
        <dbReference type="Rhea" id="RHEA:24898"/>
        <dbReference type="ChEBI" id="CHEBI:33019"/>
        <dbReference type="ChEBI" id="CHEBI:37565"/>
        <dbReference type="ChEBI" id="CHEBI:58805"/>
        <dbReference type="EC" id="2.7.7.65"/>
    </reaction>
</comment>
<accession>A0ABW8IZ26</accession>
<feature type="transmembrane region" description="Helical" evidence="3">
    <location>
        <begin position="256"/>
        <end position="276"/>
    </location>
</feature>
<protein>
    <recommendedName>
        <fullName evidence="1">diguanylate cyclase</fullName>
        <ecNumber evidence="1">2.7.7.65</ecNumber>
    </recommendedName>
</protein>
<keyword evidence="3" id="KW-1133">Transmembrane helix</keyword>
<dbReference type="Pfam" id="PF00990">
    <property type="entry name" value="GGDEF"/>
    <property type="match status" value="1"/>
</dbReference>
<evidence type="ECO:0000256" key="2">
    <source>
        <dbReference type="ARBA" id="ARBA00034247"/>
    </source>
</evidence>
<feature type="domain" description="GGDEF" evidence="4">
    <location>
        <begin position="353"/>
        <end position="488"/>
    </location>
</feature>
<dbReference type="NCBIfam" id="TIGR00254">
    <property type="entry name" value="GGDEF"/>
    <property type="match status" value="1"/>
</dbReference>
<feature type="transmembrane region" description="Helical" evidence="3">
    <location>
        <begin position="216"/>
        <end position="236"/>
    </location>
</feature>
<keyword evidence="3" id="KW-0812">Transmembrane</keyword>
<feature type="transmembrane region" description="Helical" evidence="3">
    <location>
        <begin position="56"/>
        <end position="73"/>
    </location>
</feature>
<dbReference type="CDD" id="cd01949">
    <property type="entry name" value="GGDEF"/>
    <property type="match status" value="1"/>
</dbReference>
<evidence type="ECO:0000313" key="6">
    <source>
        <dbReference type="Proteomes" id="UP001620405"/>
    </source>
</evidence>
<dbReference type="InterPro" id="IPR000160">
    <property type="entry name" value="GGDEF_dom"/>
</dbReference>
<organism evidence="5 6">
    <name type="scientific">Dyella lipolytica</name>
    <dbReference type="NCBI Taxonomy" id="1867835"/>
    <lineage>
        <taxon>Bacteria</taxon>
        <taxon>Pseudomonadati</taxon>
        <taxon>Pseudomonadota</taxon>
        <taxon>Gammaproteobacteria</taxon>
        <taxon>Lysobacterales</taxon>
        <taxon>Rhodanobacteraceae</taxon>
        <taxon>Dyella</taxon>
    </lineage>
</organism>
<dbReference type="EMBL" id="JADIKG010000013">
    <property type="protein sequence ID" value="MFK2875256.1"/>
    <property type="molecule type" value="Genomic_DNA"/>
</dbReference>
<keyword evidence="3" id="KW-0472">Membrane</keyword>
<dbReference type="EC" id="2.7.7.65" evidence="1"/>
<dbReference type="PANTHER" id="PTHR45138:SF9">
    <property type="entry name" value="DIGUANYLATE CYCLASE DGCM-RELATED"/>
    <property type="match status" value="1"/>
</dbReference>
<dbReference type="Proteomes" id="UP001620405">
    <property type="component" value="Unassembled WGS sequence"/>
</dbReference>
<dbReference type="InterPro" id="IPR050469">
    <property type="entry name" value="Diguanylate_Cyclase"/>
</dbReference>
<sequence length="488" mass="52903">MTVLLAIGFILLHAVLILLMPTHAMAASYAFLVTAPLLAAASALRRGLIAGLSPAHGWSLAALSLLLWTLGMISSLRLDLFAGNSNEAPGETMLLYILYGVPISYAVATVGAESSSRVQRGIDAILAISLGYLYFALMFSWTTLHGASSARSAEMITYMFDIENAFLVVATAIRLLAADALKTRHLFGVLTAFTMLYALAAAYYNHHVAMDVAPNIGSLYDLIIDVPFLVFVILAWRAPPRVVQGLNPSVALVRFVRIGSPLLLALSVLAIALLLLRQRFSLGVAGVILAVIGYGLRSILSQVRQIEAQDVLRHDRTALTELAFRDDLTGVPNRRAFDAAMEREWRIAQRTQRAIALLLIDVDMFKLFNDRYGHPAGDACLREVATVLRQAVQRPADLLARYGGEEFALILPDTPLAGAYEVAARLCASVRHINLQHGDSPLGRVTVSIGVASIVPTIDTTPQKLVASADRALYEAKRNGRNRVELAV</sequence>
<dbReference type="SMART" id="SM00267">
    <property type="entry name" value="GGDEF"/>
    <property type="match status" value="1"/>
</dbReference>
<comment type="caution">
    <text evidence="5">The sequence shown here is derived from an EMBL/GenBank/DDBJ whole genome shotgun (WGS) entry which is preliminary data.</text>
</comment>
<dbReference type="Gene3D" id="3.30.70.270">
    <property type="match status" value="1"/>
</dbReference>
<dbReference type="PANTHER" id="PTHR45138">
    <property type="entry name" value="REGULATORY COMPONENTS OF SENSORY TRANSDUCTION SYSTEM"/>
    <property type="match status" value="1"/>
</dbReference>
<reference evidence="5 6" key="1">
    <citation type="submission" date="2020-10" db="EMBL/GenBank/DDBJ databases">
        <title>Phylogeny of dyella-like bacteria.</title>
        <authorList>
            <person name="Fu J."/>
        </authorList>
    </citation>
    <scope>NUCLEOTIDE SEQUENCE [LARGE SCALE GENOMIC DNA]</scope>
    <source>
        <strain evidence="5 6">DHOB07</strain>
    </source>
</reference>
<feature type="transmembrane region" description="Helical" evidence="3">
    <location>
        <begin position="24"/>
        <end position="44"/>
    </location>
</feature>
<name>A0ABW8IZ26_9GAMM</name>